<comment type="similarity">
    <text evidence="4">Belongs to the SIMIBI class G3E GTPase family. ZNG1 subfamily.</text>
</comment>
<accession>A0ABS2SJP8</accession>
<keyword evidence="1" id="KW-0547">Nucleotide-binding</keyword>
<evidence type="ECO:0000256" key="6">
    <source>
        <dbReference type="SAM" id="MobiDB-lite"/>
    </source>
</evidence>
<evidence type="ECO:0000259" key="7">
    <source>
        <dbReference type="SMART" id="SM00833"/>
    </source>
</evidence>
<dbReference type="EMBL" id="JAFBCP010000001">
    <property type="protein sequence ID" value="MBM7816482.1"/>
    <property type="molecule type" value="Genomic_DNA"/>
</dbReference>
<dbReference type="SUPFAM" id="SSF90002">
    <property type="entry name" value="Hypothetical protein YjiA, C-terminal domain"/>
    <property type="match status" value="1"/>
</dbReference>
<dbReference type="SMART" id="SM00833">
    <property type="entry name" value="CobW_C"/>
    <property type="match status" value="1"/>
</dbReference>
<dbReference type="InterPro" id="IPR036627">
    <property type="entry name" value="CobW-likC_sf"/>
</dbReference>
<reference evidence="8 9" key="1">
    <citation type="submission" date="2021-01" db="EMBL/GenBank/DDBJ databases">
        <title>Sequencing the genomes of 1000 actinobacteria strains.</title>
        <authorList>
            <person name="Klenk H.-P."/>
        </authorList>
    </citation>
    <scope>NUCLEOTIDE SEQUENCE [LARGE SCALE GENOMIC DNA]</scope>
    <source>
        <strain evidence="8 9">DSM 13657</strain>
    </source>
</reference>
<dbReference type="InterPro" id="IPR027417">
    <property type="entry name" value="P-loop_NTPase"/>
</dbReference>
<dbReference type="PANTHER" id="PTHR13748">
    <property type="entry name" value="COBW-RELATED"/>
    <property type="match status" value="1"/>
</dbReference>
<name>A0ABS2SJP8_9MICO</name>
<evidence type="ECO:0000256" key="3">
    <source>
        <dbReference type="ARBA" id="ARBA00023186"/>
    </source>
</evidence>
<evidence type="ECO:0000256" key="5">
    <source>
        <dbReference type="ARBA" id="ARBA00049117"/>
    </source>
</evidence>
<protein>
    <submittedName>
        <fullName evidence="8">G3E family GTPase</fullName>
    </submittedName>
</protein>
<keyword evidence="9" id="KW-1185">Reference proteome</keyword>
<dbReference type="InterPro" id="IPR011629">
    <property type="entry name" value="CobW-like_C"/>
</dbReference>
<comment type="caution">
    <text evidence="8">The sequence shown here is derived from an EMBL/GenBank/DDBJ whole genome shotgun (WGS) entry which is preliminary data.</text>
</comment>
<dbReference type="Proteomes" id="UP000809290">
    <property type="component" value="Unassembled WGS sequence"/>
</dbReference>
<dbReference type="CDD" id="cd03112">
    <property type="entry name" value="CobW-like"/>
    <property type="match status" value="1"/>
</dbReference>
<feature type="region of interest" description="Disordered" evidence="6">
    <location>
        <begin position="217"/>
        <end position="240"/>
    </location>
</feature>
<keyword evidence="3" id="KW-0143">Chaperone</keyword>
<gene>
    <name evidence="8" type="ORF">JOE56_001176</name>
</gene>
<dbReference type="Gene3D" id="3.30.1220.10">
    <property type="entry name" value="CobW-like, C-terminal domain"/>
    <property type="match status" value="1"/>
</dbReference>
<organism evidence="8 9">
    <name type="scientific">Brevibacterium paucivorans</name>
    <dbReference type="NCBI Taxonomy" id="170994"/>
    <lineage>
        <taxon>Bacteria</taxon>
        <taxon>Bacillati</taxon>
        <taxon>Actinomycetota</taxon>
        <taxon>Actinomycetes</taxon>
        <taxon>Micrococcales</taxon>
        <taxon>Brevibacteriaceae</taxon>
        <taxon>Brevibacterium</taxon>
    </lineage>
</organism>
<dbReference type="Gene3D" id="3.40.50.300">
    <property type="entry name" value="P-loop containing nucleotide triphosphate hydrolases"/>
    <property type="match status" value="1"/>
</dbReference>
<dbReference type="RefSeq" id="WP_204515249.1">
    <property type="nucleotide sequence ID" value="NZ_JAFBCP010000001.1"/>
</dbReference>
<evidence type="ECO:0000256" key="2">
    <source>
        <dbReference type="ARBA" id="ARBA00022801"/>
    </source>
</evidence>
<feature type="domain" description="CobW C-terminal" evidence="7">
    <location>
        <begin position="276"/>
        <end position="364"/>
    </location>
</feature>
<keyword evidence="2" id="KW-0378">Hydrolase</keyword>
<evidence type="ECO:0000313" key="9">
    <source>
        <dbReference type="Proteomes" id="UP000809290"/>
    </source>
</evidence>
<dbReference type="InterPro" id="IPR051316">
    <property type="entry name" value="Zinc-reg_GTPase_activator"/>
</dbReference>
<evidence type="ECO:0000256" key="4">
    <source>
        <dbReference type="ARBA" id="ARBA00034320"/>
    </source>
</evidence>
<dbReference type="InterPro" id="IPR003495">
    <property type="entry name" value="CobW/HypB/UreG_nucleotide-bd"/>
</dbReference>
<sequence>MTHTNQGHGTHSATHLTHVRSPVPVILLTGYLGAGKTSVLNNLLRHPSARVGVIVNDFGELNIDAGLISNQVNEPVAISGGCICCLTDAGGLEDALAAMAAPKHQLDAIVVEASGFAEPLTLARLVSRWGRGRFRLGGVIDVIDASEHFSTVDHGGIPPLRYAVATLLLVNKLDLIPPGQRDAHMSKIRDRVHSRNPRAHVVGTVLGRIDPHLLFDGSSGPNTKAATTSAGETNPTNPQWQQTELPLHDLFMASYRERDEARLAAIDAPAHDHTHAHSVTVEVPGAVNAEVILDFLENLPPGAYRAKGFVTVPTGRGTQAFVVQAVGPNVFASRAKDTVAGSALVVIGADLDEHTAEVATRTALTELPAHGPASPGLERLRTLVRLHS</sequence>
<dbReference type="SUPFAM" id="SSF52540">
    <property type="entry name" value="P-loop containing nucleoside triphosphate hydrolases"/>
    <property type="match status" value="1"/>
</dbReference>
<feature type="compositionally biased region" description="Polar residues" evidence="6">
    <location>
        <begin position="219"/>
        <end position="240"/>
    </location>
</feature>
<dbReference type="Pfam" id="PF02492">
    <property type="entry name" value="cobW"/>
    <property type="match status" value="1"/>
</dbReference>
<comment type="catalytic activity">
    <reaction evidence="5">
        <text>GTP + H2O = GDP + phosphate + H(+)</text>
        <dbReference type="Rhea" id="RHEA:19669"/>
        <dbReference type="ChEBI" id="CHEBI:15377"/>
        <dbReference type="ChEBI" id="CHEBI:15378"/>
        <dbReference type="ChEBI" id="CHEBI:37565"/>
        <dbReference type="ChEBI" id="CHEBI:43474"/>
        <dbReference type="ChEBI" id="CHEBI:58189"/>
    </reaction>
    <physiologicalReaction direction="left-to-right" evidence="5">
        <dbReference type="Rhea" id="RHEA:19670"/>
    </physiologicalReaction>
</comment>
<dbReference type="Pfam" id="PF07683">
    <property type="entry name" value="CobW_C"/>
    <property type="match status" value="1"/>
</dbReference>
<proteinExistence type="inferred from homology"/>
<dbReference type="PANTHER" id="PTHR13748:SF62">
    <property type="entry name" value="COBW DOMAIN-CONTAINING PROTEIN"/>
    <property type="match status" value="1"/>
</dbReference>
<evidence type="ECO:0000313" key="8">
    <source>
        <dbReference type="EMBL" id="MBM7816482.1"/>
    </source>
</evidence>
<evidence type="ECO:0000256" key="1">
    <source>
        <dbReference type="ARBA" id="ARBA00022741"/>
    </source>
</evidence>